<feature type="coiled-coil region" evidence="1">
    <location>
        <begin position="2"/>
        <end position="86"/>
    </location>
</feature>
<evidence type="ECO:0000313" key="2">
    <source>
        <dbReference type="EMBL" id="MCI51067.1"/>
    </source>
</evidence>
<protein>
    <submittedName>
        <fullName evidence="2">Uncharacterized protein</fullName>
    </submittedName>
</protein>
<reference evidence="2 3" key="1">
    <citation type="journal article" date="2018" name="Front. Plant Sci.">
        <title>Red Clover (Trifolium pratense) and Zigzag Clover (T. medium) - A Picture of Genomic Similarities and Differences.</title>
        <authorList>
            <person name="Dluhosova J."/>
            <person name="Istvanek J."/>
            <person name="Nedelnik J."/>
            <person name="Repkova J."/>
        </authorList>
    </citation>
    <scope>NUCLEOTIDE SEQUENCE [LARGE SCALE GENOMIC DNA]</scope>
    <source>
        <strain evidence="3">cv. 10/8</strain>
        <tissue evidence="2">Leaf</tissue>
    </source>
</reference>
<evidence type="ECO:0000313" key="3">
    <source>
        <dbReference type="Proteomes" id="UP000265520"/>
    </source>
</evidence>
<dbReference type="EMBL" id="LXQA010426261">
    <property type="protein sequence ID" value="MCI51067.1"/>
    <property type="molecule type" value="Genomic_DNA"/>
</dbReference>
<keyword evidence="3" id="KW-1185">Reference proteome</keyword>
<feature type="non-terminal residue" evidence="2">
    <location>
        <position position="99"/>
    </location>
</feature>
<comment type="caution">
    <text evidence="2">The sequence shown here is derived from an EMBL/GenBank/DDBJ whole genome shotgun (WGS) entry which is preliminary data.</text>
</comment>
<evidence type="ECO:0000256" key="1">
    <source>
        <dbReference type="SAM" id="Coils"/>
    </source>
</evidence>
<proteinExistence type="predicted"/>
<sequence>MEKDLKELKAEYEHKLEQLAKDKEEQWARDRKTFTDEIAHLRAQAATHEDQLASTLKEKDDAVSRRDTLSKENAALEELVEGLQIEVGARYDTGFQFAL</sequence>
<organism evidence="2 3">
    <name type="scientific">Trifolium medium</name>
    <dbReference type="NCBI Taxonomy" id="97028"/>
    <lineage>
        <taxon>Eukaryota</taxon>
        <taxon>Viridiplantae</taxon>
        <taxon>Streptophyta</taxon>
        <taxon>Embryophyta</taxon>
        <taxon>Tracheophyta</taxon>
        <taxon>Spermatophyta</taxon>
        <taxon>Magnoliopsida</taxon>
        <taxon>eudicotyledons</taxon>
        <taxon>Gunneridae</taxon>
        <taxon>Pentapetalae</taxon>
        <taxon>rosids</taxon>
        <taxon>fabids</taxon>
        <taxon>Fabales</taxon>
        <taxon>Fabaceae</taxon>
        <taxon>Papilionoideae</taxon>
        <taxon>50 kb inversion clade</taxon>
        <taxon>NPAAA clade</taxon>
        <taxon>Hologalegina</taxon>
        <taxon>IRL clade</taxon>
        <taxon>Trifolieae</taxon>
        <taxon>Trifolium</taxon>
    </lineage>
</organism>
<keyword evidence="1" id="KW-0175">Coiled coil</keyword>
<accession>A0A392SRN3</accession>
<dbReference type="Proteomes" id="UP000265520">
    <property type="component" value="Unassembled WGS sequence"/>
</dbReference>
<name>A0A392SRN3_9FABA</name>
<dbReference type="AlphaFoldDB" id="A0A392SRN3"/>